<feature type="signal peptide" evidence="4">
    <location>
        <begin position="1"/>
        <end position="25"/>
    </location>
</feature>
<dbReference type="InterPro" id="IPR002355">
    <property type="entry name" value="Cu_oxidase_Cu_BS"/>
</dbReference>
<dbReference type="GO" id="GO:0016491">
    <property type="term" value="F:oxidoreductase activity"/>
    <property type="evidence" value="ECO:0007669"/>
    <property type="project" value="UniProtKB-KW"/>
</dbReference>
<evidence type="ECO:0000313" key="9">
    <source>
        <dbReference type="Proteomes" id="UP000201838"/>
    </source>
</evidence>
<evidence type="ECO:0000256" key="1">
    <source>
        <dbReference type="ARBA" id="ARBA00022723"/>
    </source>
</evidence>
<dbReference type="CDD" id="cd13861">
    <property type="entry name" value="CuRO_1_CumA_like"/>
    <property type="match status" value="1"/>
</dbReference>
<dbReference type="Pfam" id="PF07732">
    <property type="entry name" value="Cu-oxidase_3"/>
    <property type="match status" value="1"/>
</dbReference>
<dbReference type="Pfam" id="PF00394">
    <property type="entry name" value="Cu-oxidase"/>
    <property type="match status" value="1"/>
</dbReference>
<dbReference type="InterPro" id="IPR001117">
    <property type="entry name" value="Cu-oxidase_2nd"/>
</dbReference>
<dbReference type="PROSITE" id="PS00080">
    <property type="entry name" value="MULTICOPPER_OXIDASE2"/>
    <property type="match status" value="1"/>
</dbReference>
<dbReference type="RefSeq" id="WP_245813737.1">
    <property type="nucleotide sequence ID" value="NZ_FXXQ01000004.1"/>
</dbReference>
<dbReference type="PANTHER" id="PTHR11709">
    <property type="entry name" value="MULTI-COPPER OXIDASE"/>
    <property type="match status" value="1"/>
</dbReference>
<keyword evidence="2" id="KW-0560">Oxidoreductase</keyword>
<dbReference type="EMBL" id="FXXQ01000004">
    <property type="protein sequence ID" value="SMX23592.1"/>
    <property type="molecule type" value="Genomic_DNA"/>
</dbReference>
<evidence type="ECO:0000313" key="8">
    <source>
        <dbReference type="EMBL" id="SMX23592.1"/>
    </source>
</evidence>
<dbReference type="InterPro" id="IPR008972">
    <property type="entry name" value="Cupredoxin"/>
</dbReference>
<dbReference type="InterPro" id="IPR006311">
    <property type="entry name" value="TAT_signal"/>
</dbReference>
<evidence type="ECO:0000256" key="2">
    <source>
        <dbReference type="ARBA" id="ARBA00023002"/>
    </source>
</evidence>
<sequence>MMKLTRRTLLSTAAAAFAMPRHALATPSVLRAEAVSLQVLPAGQNATALWGFNGSSPGPELRVRQGDTLALRFENRTEQPSSVHWHGIRLENAMDGVPGLTQPLVQPGETFDYTFKVPDAGTFWYHSHHQSWEQVARGLYGPLIVDEIDPPEVDADITVTLDDWRLDENGAIMGGFGNMHDFSHAGRLGNYAMILPSQENVRLGDRVRLRLINTATARVFPIRIEGLNAKVVALDGMPLAEPRDLSDIQIAPAQRVDIIGDVTAQVDFLFVARDELYEMGSLSIAGENPDPARSNISGLPATNLPYPAETPDHNLTLRMEGGAMGGRHAGDDIWAFNGVSGLKSAPFAKIKRGETAIIEIINDTSFPHGIHLHGHHFHELSDDGSMGDFRDTSLVERGAIRKIVAVFDNPGKWLLHCHMLEHQASGMKTWIEVT</sequence>
<gene>
    <name evidence="8" type="primary">copA</name>
    <name evidence="8" type="ORF">BOA8489_01702</name>
</gene>
<dbReference type="Pfam" id="PF07731">
    <property type="entry name" value="Cu-oxidase_2"/>
    <property type="match status" value="1"/>
</dbReference>
<dbReference type="PROSITE" id="PS51318">
    <property type="entry name" value="TAT"/>
    <property type="match status" value="1"/>
</dbReference>
<feature type="domain" description="Plastocyanin-like" evidence="7">
    <location>
        <begin position="38"/>
        <end position="147"/>
    </location>
</feature>
<dbReference type="GO" id="GO:0005507">
    <property type="term" value="F:copper ion binding"/>
    <property type="evidence" value="ECO:0007669"/>
    <property type="project" value="InterPro"/>
</dbReference>
<proteinExistence type="predicted"/>
<dbReference type="SUPFAM" id="SSF49503">
    <property type="entry name" value="Cupredoxins"/>
    <property type="match status" value="3"/>
</dbReference>
<feature type="domain" description="Plastocyanin-like" evidence="6">
    <location>
        <begin position="330"/>
        <end position="433"/>
    </location>
</feature>
<dbReference type="InterPro" id="IPR011706">
    <property type="entry name" value="Cu-oxidase_C"/>
</dbReference>
<dbReference type="Proteomes" id="UP000201838">
    <property type="component" value="Unassembled WGS sequence"/>
</dbReference>
<keyword evidence="4" id="KW-0732">Signal</keyword>
<keyword evidence="1" id="KW-0479">Metal-binding</keyword>
<dbReference type="InterPro" id="IPR011707">
    <property type="entry name" value="Cu-oxidase-like_N"/>
</dbReference>
<name>A0A238J024_9RHOB</name>
<evidence type="ECO:0000256" key="4">
    <source>
        <dbReference type="SAM" id="SignalP"/>
    </source>
</evidence>
<dbReference type="Gene3D" id="2.60.40.420">
    <property type="entry name" value="Cupredoxins - blue copper proteins"/>
    <property type="match status" value="3"/>
</dbReference>
<dbReference type="InterPro" id="IPR045087">
    <property type="entry name" value="Cu-oxidase_fam"/>
</dbReference>
<protein>
    <submittedName>
        <fullName evidence="8">Copper resistance protein A</fullName>
    </submittedName>
</protein>
<evidence type="ECO:0000259" key="7">
    <source>
        <dbReference type="Pfam" id="PF07732"/>
    </source>
</evidence>
<feature type="domain" description="Plastocyanin-like" evidence="5">
    <location>
        <begin position="198"/>
        <end position="273"/>
    </location>
</feature>
<dbReference type="PANTHER" id="PTHR11709:SF394">
    <property type="entry name" value="FI03373P-RELATED"/>
    <property type="match status" value="1"/>
</dbReference>
<accession>A0A238J024</accession>
<feature type="chain" id="PRO_5013076654" evidence="4">
    <location>
        <begin position="26"/>
        <end position="434"/>
    </location>
</feature>
<keyword evidence="9" id="KW-1185">Reference proteome</keyword>
<organism evidence="8 9">
    <name type="scientific">Boseongicola aestuarii</name>
    <dbReference type="NCBI Taxonomy" id="1470561"/>
    <lineage>
        <taxon>Bacteria</taxon>
        <taxon>Pseudomonadati</taxon>
        <taxon>Pseudomonadota</taxon>
        <taxon>Alphaproteobacteria</taxon>
        <taxon>Rhodobacterales</taxon>
        <taxon>Paracoccaceae</taxon>
        <taxon>Boseongicola</taxon>
    </lineage>
</organism>
<dbReference type="AlphaFoldDB" id="A0A238J024"/>
<keyword evidence="3" id="KW-0186">Copper</keyword>
<evidence type="ECO:0000259" key="6">
    <source>
        <dbReference type="Pfam" id="PF07731"/>
    </source>
</evidence>
<evidence type="ECO:0000256" key="3">
    <source>
        <dbReference type="ARBA" id="ARBA00023008"/>
    </source>
</evidence>
<evidence type="ECO:0000259" key="5">
    <source>
        <dbReference type="Pfam" id="PF00394"/>
    </source>
</evidence>
<reference evidence="8 9" key="1">
    <citation type="submission" date="2017-05" db="EMBL/GenBank/DDBJ databases">
        <authorList>
            <person name="Song R."/>
            <person name="Chenine A.L."/>
            <person name="Ruprecht R.M."/>
        </authorList>
    </citation>
    <scope>NUCLEOTIDE SEQUENCE [LARGE SCALE GENOMIC DNA]</scope>
    <source>
        <strain evidence="8 9">CECT 8489</strain>
    </source>
</reference>